<evidence type="ECO:0000313" key="11">
    <source>
        <dbReference type="Proteomes" id="UP000199006"/>
    </source>
</evidence>
<evidence type="ECO:0000313" key="10">
    <source>
        <dbReference type="EMBL" id="SFL78579.1"/>
    </source>
</evidence>
<evidence type="ECO:0000256" key="7">
    <source>
        <dbReference type="ARBA" id="ARBA00023136"/>
    </source>
</evidence>
<evidence type="ECO:0000256" key="3">
    <source>
        <dbReference type="ARBA" id="ARBA00021718"/>
    </source>
</evidence>
<dbReference type="EMBL" id="FOTI01000031">
    <property type="protein sequence ID" value="SFL78579.1"/>
    <property type="molecule type" value="Genomic_DNA"/>
</dbReference>
<dbReference type="InterPro" id="IPR002191">
    <property type="entry name" value="Bac_export_3"/>
</dbReference>
<keyword evidence="10" id="KW-0282">Flagellum</keyword>
<feature type="transmembrane region" description="Helical" evidence="9">
    <location>
        <begin position="50"/>
        <end position="71"/>
    </location>
</feature>
<proteinExistence type="inferred from homology"/>
<dbReference type="PIRSF" id="PIRSF004669">
    <property type="entry name" value="FliQ"/>
    <property type="match status" value="1"/>
</dbReference>
<evidence type="ECO:0000256" key="8">
    <source>
        <dbReference type="ARBA" id="ARBA00023143"/>
    </source>
</evidence>
<keyword evidence="5 9" id="KW-0812">Transmembrane</keyword>
<evidence type="ECO:0000256" key="6">
    <source>
        <dbReference type="ARBA" id="ARBA00022989"/>
    </source>
</evidence>
<evidence type="ECO:0000256" key="2">
    <source>
        <dbReference type="ARBA" id="ARBA00006156"/>
    </source>
</evidence>
<reference evidence="10 11" key="1">
    <citation type="submission" date="2016-10" db="EMBL/GenBank/DDBJ databases">
        <authorList>
            <person name="de Groot N.N."/>
        </authorList>
    </citation>
    <scope>NUCLEOTIDE SEQUENCE [LARGE SCALE GENOMIC DNA]</scope>
    <source>
        <strain evidence="10 11">ATCC 51327</strain>
    </source>
</reference>
<evidence type="ECO:0000256" key="5">
    <source>
        <dbReference type="ARBA" id="ARBA00022692"/>
    </source>
</evidence>
<gene>
    <name evidence="9" type="primary">fliQ</name>
    <name evidence="10" type="ORF">SAMN02983006_02025</name>
</gene>
<keyword evidence="10" id="KW-0966">Cell projection</keyword>
<name>A0A1I4KIY3_9FIRM</name>
<dbReference type="AlphaFoldDB" id="A0A1I4KIY3"/>
<dbReference type="InterPro" id="IPR006305">
    <property type="entry name" value="FliQ"/>
</dbReference>
<evidence type="ECO:0000256" key="4">
    <source>
        <dbReference type="ARBA" id="ARBA00022475"/>
    </source>
</evidence>
<keyword evidence="11" id="KW-1185">Reference proteome</keyword>
<evidence type="ECO:0000256" key="9">
    <source>
        <dbReference type="RuleBase" id="RU364090"/>
    </source>
</evidence>
<dbReference type="GO" id="GO:0009306">
    <property type="term" value="P:protein secretion"/>
    <property type="evidence" value="ECO:0007669"/>
    <property type="project" value="InterPro"/>
</dbReference>
<keyword evidence="7 9" id="KW-0472">Membrane</keyword>
<comment type="subcellular location">
    <subcellularLocation>
        <location evidence="1 9">Cell membrane</location>
        <topology evidence="1">Multi-pass membrane protein</topology>
    </subcellularLocation>
    <subcellularLocation>
        <location evidence="9">Bacterial flagellum basal body</location>
    </subcellularLocation>
</comment>
<dbReference type="PANTHER" id="PTHR34040">
    <property type="entry name" value="FLAGELLAR BIOSYNTHETIC PROTEIN FLIQ"/>
    <property type="match status" value="1"/>
</dbReference>
<dbReference type="PANTHER" id="PTHR34040:SF2">
    <property type="entry name" value="FLAGELLAR BIOSYNTHETIC PROTEIN FLIQ"/>
    <property type="match status" value="1"/>
</dbReference>
<protein>
    <recommendedName>
        <fullName evidence="3 9">Flagellar biosynthetic protein FliQ</fullName>
    </recommendedName>
</protein>
<sequence length="91" mass="9931">MMDPAVVLDIGRQALYTVILVISPVLGAGLITGLLVAIFQATTQIQEQTLAFVPKIFAVLGAIAFFGPWIMTTLVEFVQRLLENIPLYLGR</sequence>
<dbReference type="STRING" id="29563.SAMN02983006_02025"/>
<feature type="transmembrane region" description="Helical" evidence="9">
    <location>
        <begin position="14"/>
        <end position="38"/>
    </location>
</feature>
<organism evidence="10 11">
    <name type="scientific">Halanaerobium salsuginis</name>
    <dbReference type="NCBI Taxonomy" id="29563"/>
    <lineage>
        <taxon>Bacteria</taxon>
        <taxon>Bacillati</taxon>
        <taxon>Bacillota</taxon>
        <taxon>Clostridia</taxon>
        <taxon>Halanaerobiales</taxon>
        <taxon>Halanaerobiaceae</taxon>
        <taxon>Halanaerobium</taxon>
    </lineage>
</organism>
<keyword evidence="4 9" id="KW-1003">Cell membrane</keyword>
<comment type="function">
    <text evidence="9">Role in flagellar biosynthesis.</text>
</comment>
<keyword evidence="8 9" id="KW-0975">Bacterial flagellum</keyword>
<dbReference type="GO" id="GO:0005886">
    <property type="term" value="C:plasma membrane"/>
    <property type="evidence" value="ECO:0007669"/>
    <property type="project" value="UniProtKB-SubCell"/>
</dbReference>
<dbReference type="Pfam" id="PF01313">
    <property type="entry name" value="Bac_export_3"/>
    <property type="match status" value="1"/>
</dbReference>
<dbReference type="GO" id="GO:0009425">
    <property type="term" value="C:bacterial-type flagellum basal body"/>
    <property type="evidence" value="ECO:0007669"/>
    <property type="project" value="UniProtKB-SubCell"/>
</dbReference>
<dbReference type="Proteomes" id="UP000199006">
    <property type="component" value="Unassembled WGS sequence"/>
</dbReference>
<keyword evidence="10" id="KW-0969">Cilium</keyword>
<comment type="similarity">
    <text evidence="2 9">Belongs to the FliQ/MopD/SpaQ family.</text>
</comment>
<accession>A0A1I4KIY3</accession>
<dbReference type="PRINTS" id="PR00952">
    <property type="entry name" value="TYPE3IMQPROT"/>
</dbReference>
<dbReference type="GO" id="GO:0044780">
    <property type="term" value="P:bacterial-type flagellum assembly"/>
    <property type="evidence" value="ECO:0007669"/>
    <property type="project" value="InterPro"/>
</dbReference>
<dbReference type="NCBIfam" id="TIGR01402">
    <property type="entry name" value="fliQ"/>
    <property type="match status" value="1"/>
</dbReference>
<evidence type="ECO:0000256" key="1">
    <source>
        <dbReference type="ARBA" id="ARBA00004651"/>
    </source>
</evidence>
<keyword evidence="6 9" id="KW-1133">Transmembrane helix</keyword>